<dbReference type="EMBL" id="JARKIE010000430">
    <property type="protein sequence ID" value="KAJ7640236.1"/>
    <property type="molecule type" value="Genomic_DNA"/>
</dbReference>
<keyword evidence="3" id="KW-1185">Reference proteome</keyword>
<sequence>MSGTRGLAFSCPTGPSCSLINSLGWRDNVLAVAPASTAWYDNFYPPDGLLCINRRLYTIASCQIRRTFLAKLAIGLGILFAQIPLRHRYDIENVPTYPLVYRGPNIIGLISATYYIYILRVYAPPALAHYPALVLRTLPFRAPPRTSIGWSRSRRCYGASLRRYGRAEPLSKRRLASFALYCSAAEAQKHYRIALWPVASRCRMKQPADSTRAVEGHGPDSLPPSLADTFTDYGTDTEREDYVLLKPSSGPMPPEYLHHVELGTYSPSRPSHPSTWLSLPRPAAP</sequence>
<comment type="caution">
    <text evidence="2">The sequence shown here is derived from an EMBL/GenBank/DDBJ whole genome shotgun (WGS) entry which is preliminary data.</text>
</comment>
<evidence type="ECO:0000256" key="1">
    <source>
        <dbReference type="SAM" id="MobiDB-lite"/>
    </source>
</evidence>
<feature type="region of interest" description="Disordered" evidence="1">
    <location>
        <begin position="209"/>
        <end position="229"/>
    </location>
</feature>
<proteinExistence type="predicted"/>
<name>A0AAD7C6P5_MYCRO</name>
<evidence type="ECO:0000313" key="2">
    <source>
        <dbReference type="EMBL" id="KAJ7640236.1"/>
    </source>
</evidence>
<feature type="compositionally biased region" description="Polar residues" evidence="1">
    <location>
        <begin position="265"/>
        <end position="277"/>
    </location>
</feature>
<evidence type="ECO:0000313" key="3">
    <source>
        <dbReference type="Proteomes" id="UP001221757"/>
    </source>
</evidence>
<protein>
    <submittedName>
        <fullName evidence="2">Uncharacterized protein</fullName>
    </submittedName>
</protein>
<accession>A0AAD7C6P5</accession>
<organism evidence="2 3">
    <name type="scientific">Mycena rosella</name>
    <name type="common">Pink bonnet</name>
    <name type="synonym">Agaricus rosellus</name>
    <dbReference type="NCBI Taxonomy" id="1033263"/>
    <lineage>
        <taxon>Eukaryota</taxon>
        <taxon>Fungi</taxon>
        <taxon>Dikarya</taxon>
        <taxon>Basidiomycota</taxon>
        <taxon>Agaricomycotina</taxon>
        <taxon>Agaricomycetes</taxon>
        <taxon>Agaricomycetidae</taxon>
        <taxon>Agaricales</taxon>
        <taxon>Marasmiineae</taxon>
        <taxon>Mycenaceae</taxon>
        <taxon>Mycena</taxon>
    </lineage>
</organism>
<dbReference type="Proteomes" id="UP001221757">
    <property type="component" value="Unassembled WGS sequence"/>
</dbReference>
<reference evidence="2" key="1">
    <citation type="submission" date="2023-03" db="EMBL/GenBank/DDBJ databases">
        <title>Massive genome expansion in bonnet fungi (Mycena s.s.) driven by repeated elements and novel gene families across ecological guilds.</title>
        <authorList>
            <consortium name="Lawrence Berkeley National Laboratory"/>
            <person name="Harder C.B."/>
            <person name="Miyauchi S."/>
            <person name="Viragh M."/>
            <person name="Kuo A."/>
            <person name="Thoen E."/>
            <person name="Andreopoulos B."/>
            <person name="Lu D."/>
            <person name="Skrede I."/>
            <person name="Drula E."/>
            <person name="Henrissat B."/>
            <person name="Morin E."/>
            <person name="Kohler A."/>
            <person name="Barry K."/>
            <person name="LaButti K."/>
            <person name="Morin E."/>
            <person name="Salamov A."/>
            <person name="Lipzen A."/>
            <person name="Mereny Z."/>
            <person name="Hegedus B."/>
            <person name="Baldrian P."/>
            <person name="Stursova M."/>
            <person name="Weitz H."/>
            <person name="Taylor A."/>
            <person name="Grigoriev I.V."/>
            <person name="Nagy L.G."/>
            <person name="Martin F."/>
            <person name="Kauserud H."/>
        </authorList>
    </citation>
    <scope>NUCLEOTIDE SEQUENCE</scope>
    <source>
        <strain evidence="2">CBHHK067</strain>
    </source>
</reference>
<dbReference type="AlphaFoldDB" id="A0AAD7C6P5"/>
<feature type="region of interest" description="Disordered" evidence="1">
    <location>
        <begin position="263"/>
        <end position="285"/>
    </location>
</feature>
<gene>
    <name evidence="2" type="ORF">B0H17DRAFT_1216626</name>
</gene>